<dbReference type="STRING" id="1111454.HMPREF1250_0454"/>
<comment type="caution">
    <text evidence="1">The sequence shown here is derived from an EMBL/GenBank/DDBJ whole genome shotgun (WGS) entry which is preliminary data.</text>
</comment>
<keyword evidence="2" id="KW-1185">Reference proteome</keyword>
<sequence>MAVIALCGTVAAGAADYSILEKAEKVETTVYGSAQSGALNERIASLDKELRGGTDSSSAQARTDAIYKEVYGNSGADLSMLAAVNMMQWKYAGKVTDEPLLVRVSAMEQGLNGAAGTGPLRSRIASLRTALLGNKKYTSQRVTIPAGTLVKIRNLDAIDSAVAAEGEVVHFSVSEDVMVGDVVVIPRGMDTNGTITKARKAGRFGRDGKIEISYDSVRGADGSPIPLVVGEKTKEEYKRTAGAVGASAAGAIVLGPVGLVGGLFVKGNNVEIPAGTEMYVETKAETEVVGFKEGGAADDMYSADLAASGVSTTKNGAVPVTGAEPAPADNGFEKLHRDIAADTSASSGDVVPVNLETTEGPVDAGTVVKITPTGN</sequence>
<evidence type="ECO:0000313" key="1">
    <source>
        <dbReference type="EMBL" id="ERT60541.1"/>
    </source>
</evidence>
<dbReference type="AlphaFoldDB" id="U7UMK1"/>
<dbReference type="PATRIC" id="fig|1111454.3.peg.848"/>
<evidence type="ECO:0008006" key="3">
    <source>
        <dbReference type="Google" id="ProtNLM"/>
    </source>
</evidence>
<organism evidence="1 2">
    <name type="scientific">Megasphaera vaginalis</name>
    <name type="common">ex Srinivasan et al. 2021</name>
    <dbReference type="NCBI Taxonomy" id="1111454"/>
    <lineage>
        <taxon>Bacteria</taxon>
        <taxon>Bacillati</taxon>
        <taxon>Bacillota</taxon>
        <taxon>Negativicutes</taxon>
        <taxon>Veillonellales</taxon>
        <taxon>Veillonellaceae</taxon>
        <taxon>Megasphaera</taxon>
    </lineage>
</organism>
<evidence type="ECO:0000313" key="2">
    <source>
        <dbReference type="Proteomes" id="UP000017090"/>
    </source>
</evidence>
<proteinExistence type="predicted"/>
<dbReference type="EMBL" id="AWXA01000020">
    <property type="protein sequence ID" value="ERT60541.1"/>
    <property type="molecule type" value="Genomic_DNA"/>
</dbReference>
<dbReference type="eggNOG" id="ENOG5030K2H">
    <property type="taxonomic scope" value="Bacteria"/>
</dbReference>
<reference evidence="1 2" key="1">
    <citation type="submission" date="2013-09" db="EMBL/GenBank/DDBJ databases">
        <authorList>
            <person name="Durkin A.S."/>
            <person name="Haft D.R."/>
            <person name="McCorrison J."/>
            <person name="Torralba M."/>
            <person name="Gillis M."/>
            <person name="Haft D.H."/>
            <person name="Methe B."/>
            <person name="Sutton G."/>
            <person name="Nelson K.E."/>
        </authorList>
    </citation>
    <scope>NUCLEOTIDE SEQUENCE [LARGE SCALE GENOMIC DNA]</scope>
    <source>
        <strain evidence="1 2">BV3C16-1</strain>
    </source>
</reference>
<protein>
    <recommendedName>
        <fullName evidence="3">PEGA domain-containing protein</fullName>
    </recommendedName>
</protein>
<name>U7UMK1_9FIRM</name>
<accession>U7UMK1</accession>
<gene>
    <name evidence="1" type="ORF">HMPREF1250_0454</name>
</gene>
<dbReference type="Proteomes" id="UP000017090">
    <property type="component" value="Unassembled WGS sequence"/>
</dbReference>